<organism evidence="1 2">
    <name type="scientific">Petrolisthes cinctipes</name>
    <name type="common">Flat porcelain crab</name>
    <dbReference type="NCBI Taxonomy" id="88211"/>
    <lineage>
        <taxon>Eukaryota</taxon>
        <taxon>Metazoa</taxon>
        <taxon>Ecdysozoa</taxon>
        <taxon>Arthropoda</taxon>
        <taxon>Crustacea</taxon>
        <taxon>Multicrustacea</taxon>
        <taxon>Malacostraca</taxon>
        <taxon>Eumalacostraca</taxon>
        <taxon>Eucarida</taxon>
        <taxon>Decapoda</taxon>
        <taxon>Pleocyemata</taxon>
        <taxon>Anomura</taxon>
        <taxon>Galatheoidea</taxon>
        <taxon>Porcellanidae</taxon>
        <taxon>Petrolisthes</taxon>
    </lineage>
</organism>
<reference evidence="1" key="1">
    <citation type="submission" date="2023-10" db="EMBL/GenBank/DDBJ databases">
        <title>Genome assemblies of two species of porcelain crab, Petrolisthes cinctipes and Petrolisthes manimaculis (Anomura: Porcellanidae).</title>
        <authorList>
            <person name="Angst P."/>
        </authorList>
    </citation>
    <scope>NUCLEOTIDE SEQUENCE</scope>
    <source>
        <strain evidence="1">PB745_01</strain>
        <tissue evidence="1">Gill</tissue>
    </source>
</reference>
<evidence type="ECO:0000313" key="1">
    <source>
        <dbReference type="EMBL" id="KAK3854760.1"/>
    </source>
</evidence>
<proteinExistence type="predicted"/>
<name>A0AAE1EL87_PETCI</name>
<accession>A0AAE1EL87</accession>
<dbReference type="Proteomes" id="UP001286313">
    <property type="component" value="Unassembled WGS sequence"/>
</dbReference>
<dbReference type="EMBL" id="JAWQEG010006458">
    <property type="protein sequence ID" value="KAK3854760.1"/>
    <property type="molecule type" value="Genomic_DNA"/>
</dbReference>
<evidence type="ECO:0000313" key="2">
    <source>
        <dbReference type="Proteomes" id="UP001286313"/>
    </source>
</evidence>
<gene>
    <name evidence="1" type="ORF">Pcinc_038779</name>
</gene>
<keyword evidence="2" id="KW-1185">Reference proteome</keyword>
<protein>
    <submittedName>
        <fullName evidence="1">Uncharacterized protein</fullName>
    </submittedName>
</protein>
<comment type="caution">
    <text evidence="1">The sequence shown here is derived from an EMBL/GenBank/DDBJ whole genome shotgun (WGS) entry which is preliminary data.</text>
</comment>
<sequence>MLSSLLPPPLSLIHPYLLSILIPQQFLYTPALSFFPLSFQLHLSLPVCYTSSTLSLLPSLASSSFNFLPVYPSTLTNTAQPICFTQPSLPDYVPPPSIISLSILLPSLTQLNPSLAPFLPSWLLATPLNFLHFYPSTLKNTPQPIPFTLPSLTRLRSSSLSSLPIPHRYITCFVSLAPPPPPLSLD</sequence>
<dbReference type="AlphaFoldDB" id="A0AAE1EL87"/>